<dbReference type="EMBL" id="CP039372">
    <property type="protein sequence ID" value="QCI15635.1"/>
    <property type="molecule type" value="Genomic_DNA"/>
</dbReference>
<evidence type="ECO:0000313" key="1">
    <source>
        <dbReference type="EMBL" id="QCI15635.1"/>
    </source>
</evidence>
<protein>
    <submittedName>
        <fullName evidence="1">Conjugal transfer protein TraU</fullName>
    </submittedName>
</protein>
<name>A0A177YQ44_PSEPU</name>
<dbReference type="InterPro" id="IPR027417">
    <property type="entry name" value="P-loop_NTPase"/>
</dbReference>
<dbReference type="RefSeq" id="WP_047338284.1">
    <property type="nucleotide sequence ID" value="NZ_CP039372.1"/>
</dbReference>
<geneLocation type="plasmid" evidence="2">
    <name>ppp1290</name>
</geneLocation>
<organism evidence="1 2">
    <name type="scientific">Pseudomonas putida</name>
    <name type="common">Arthrobacter siderocapsulatus</name>
    <dbReference type="NCBI Taxonomy" id="303"/>
    <lineage>
        <taxon>Bacteria</taxon>
        <taxon>Pseudomonadati</taxon>
        <taxon>Pseudomonadota</taxon>
        <taxon>Gammaproteobacteria</taxon>
        <taxon>Pseudomonadales</taxon>
        <taxon>Pseudomonadaceae</taxon>
        <taxon>Pseudomonas</taxon>
    </lineage>
</organism>
<dbReference type="AlphaFoldDB" id="A0A177YQ44"/>
<evidence type="ECO:0000313" key="2">
    <source>
        <dbReference type="Proteomes" id="UP000298551"/>
    </source>
</evidence>
<keyword evidence="1" id="KW-0614">Plasmid</keyword>
<reference evidence="2" key="1">
    <citation type="submission" date="2019-04" db="EMBL/GenBank/DDBJ databases">
        <title>Genome sequence of Pseudomonas putida 1290, an auxin catabolizing strain.</title>
        <authorList>
            <person name="Laird T.S."/>
            <person name="Leveau J.H.J."/>
        </authorList>
    </citation>
    <scope>NUCLEOTIDE SEQUENCE [LARGE SCALE GENOMIC DNA]</scope>
    <source>
        <strain evidence="2">1290</strain>
        <plasmid evidence="2">ppp1290</plasmid>
    </source>
</reference>
<accession>A0A177YQ44</accession>
<dbReference type="SUPFAM" id="SSF52540">
    <property type="entry name" value="P-loop containing nucleoside triphosphate hydrolases"/>
    <property type="match status" value="1"/>
</dbReference>
<gene>
    <name evidence="1" type="ORF">E6B08_30425</name>
</gene>
<dbReference type="Gene3D" id="3.40.50.300">
    <property type="entry name" value="P-loop containing nucleotide triphosphate hydrolases"/>
    <property type="match status" value="1"/>
</dbReference>
<dbReference type="OrthoDB" id="7229084at2"/>
<sequence>MGLLDKCVDALEGTLEYLAKHFIHKDMTSYCELATAVGLTDADIEKSPDLKDPYTLVNSDYSLLTVFDLQGTYQMLSEAEFSEMLESLRIRMTGYMREKGHSLTFSFERDPERATDELMRLAEPLLNTARRIGLKSEDIILDRVKRNAPHCAWEQNLLVVYTHLTSLSKEEQDRELGELAKSASKHKLPRLTYGQNPAFALAALKYRHDTMIDRLMDDFISCGVEGKKGIMMKPLSAHEAIKRIRIMLNREGTSQKFRPQIVGDRFMLRGSTDAKDYSELVPPRLCYQVCSNDVEPVGNYVKTDSLWHGSLAMELGPQDVVHFSKLFDAVGKKDPWRIRFDISPGGLSMMRARKLMVGFVGVLPDNRAIRDSFKDLEAISKDQAVMSMKVMASCWSNTKTDLETRLSRLEKAIQSWGTCQVQKTHGDPMAALASSIPGFTTKNTANRLLPPLKEAMKMLPLQRPATPWPDNGSWITRTPDGKIYPIGLGSSIQDTWIELVSGIPGSGKSVAANCMHNATLHRPGATQLPLLTIADVGPSSSGLIQMIQDSLPDHRKSEAAYIRLQNNRDFASNPFDPQLGARQPTRREREYCVDFLNLLCASVASDGQGGAKARTPSDCAAVNEMLMTLVYDDKAGRGANLYEPDVVPAVDKVLAESGISAEHDEKWWSAATWYEVTDMLFAAGYVREATYAHRQAAPVLPDFTAMLNNEGVRQTFGDIKMASGGESLLKYMGRCFTLASTTYAVFSGRTRFEVDSTTRVISVDLNDVIGSKTPEGSIRTSCMYMFARHLGAKNYFLREEDIRLVSPPLYLDYHLKRAEDVASQQKTIAYDEWHNTEGMDTPVETLKKDGREGRKWGIRIMVISQYLRDFPQALLNAATSVYVLRGGNVDDENVLRETFKVSHETIQQLHLQCIGPGRNGANMLALFKTNQGTITQILTNTTGPLELWAMSTTQQDMALRKELYNRIGPMAARQVLAKRFPMGSAKTHIEALEYASTSNAKVSVVKKLAEDLVTEYYAEQSHRGEHA</sequence>
<proteinExistence type="predicted"/>
<dbReference type="Proteomes" id="UP000298551">
    <property type="component" value="Plasmid pPp1290"/>
</dbReference>